<dbReference type="PANTHER" id="PTHR30408:SF12">
    <property type="entry name" value="TYPE I RESTRICTION ENZYME MJAVIII SPECIFICITY SUBUNIT"/>
    <property type="match status" value="1"/>
</dbReference>
<dbReference type="SUPFAM" id="SSF116734">
    <property type="entry name" value="DNA methylase specificity domain"/>
    <property type="match status" value="2"/>
</dbReference>
<protein>
    <submittedName>
        <fullName evidence="3">Restriction endonuclease S subunit</fullName>
    </submittedName>
</protein>
<dbReference type="EMBL" id="LR134355">
    <property type="protein sequence ID" value="VEG47798.1"/>
    <property type="molecule type" value="Genomic_DNA"/>
</dbReference>
<dbReference type="AlphaFoldDB" id="A0A448I5L3"/>
<dbReference type="RefSeq" id="WP_126333679.1">
    <property type="nucleotide sequence ID" value="NZ_AP022604.1"/>
</dbReference>
<organism evidence="3 4">
    <name type="scientific">Mycolicibacterium chitae</name>
    <name type="common">Mycobacterium chitae</name>
    <dbReference type="NCBI Taxonomy" id="1792"/>
    <lineage>
        <taxon>Bacteria</taxon>
        <taxon>Bacillati</taxon>
        <taxon>Actinomycetota</taxon>
        <taxon>Actinomycetes</taxon>
        <taxon>Mycobacteriales</taxon>
        <taxon>Mycobacteriaceae</taxon>
        <taxon>Mycolicibacterium</taxon>
    </lineage>
</organism>
<dbReference type="Proteomes" id="UP000282551">
    <property type="component" value="Chromosome"/>
</dbReference>
<keyword evidence="3" id="KW-0255">Endonuclease</keyword>
<accession>A0A448I5L3</accession>
<reference evidence="3 4" key="1">
    <citation type="submission" date="2018-12" db="EMBL/GenBank/DDBJ databases">
        <authorList>
            <consortium name="Pathogen Informatics"/>
        </authorList>
    </citation>
    <scope>NUCLEOTIDE SEQUENCE [LARGE SCALE GENOMIC DNA]</scope>
    <source>
        <strain evidence="3 4">NCTC10485</strain>
    </source>
</reference>
<dbReference type="GO" id="GO:0004519">
    <property type="term" value="F:endonuclease activity"/>
    <property type="evidence" value="ECO:0007669"/>
    <property type="project" value="UniProtKB-KW"/>
</dbReference>
<name>A0A448I5L3_MYCCI</name>
<dbReference type="PANTHER" id="PTHR30408">
    <property type="entry name" value="TYPE-1 RESTRICTION ENZYME ECOKI SPECIFICITY PROTEIN"/>
    <property type="match status" value="1"/>
</dbReference>
<evidence type="ECO:0000256" key="1">
    <source>
        <dbReference type="ARBA" id="ARBA00022747"/>
    </source>
</evidence>
<keyword evidence="2" id="KW-0238">DNA-binding</keyword>
<keyword evidence="3" id="KW-0378">Hydrolase</keyword>
<dbReference type="InterPro" id="IPR044946">
    <property type="entry name" value="Restrct_endonuc_typeI_TRD_sf"/>
</dbReference>
<dbReference type="GO" id="GO:0003677">
    <property type="term" value="F:DNA binding"/>
    <property type="evidence" value="ECO:0007669"/>
    <property type="project" value="UniProtKB-KW"/>
</dbReference>
<gene>
    <name evidence="3" type="ORF">NCTC10485_02086</name>
</gene>
<keyword evidence="3" id="KW-0540">Nuclease</keyword>
<evidence type="ECO:0000313" key="3">
    <source>
        <dbReference type="EMBL" id="VEG47798.1"/>
    </source>
</evidence>
<evidence type="ECO:0000313" key="4">
    <source>
        <dbReference type="Proteomes" id="UP000282551"/>
    </source>
</evidence>
<keyword evidence="1" id="KW-0680">Restriction system</keyword>
<dbReference type="OrthoDB" id="9798929at2"/>
<dbReference type="GO" id="GO:0009307">
    <property type="term" value="P:DNA restriction-modification system"/>
    <property type="evidence" value="ECO:0007669"/>
    <property type="project" value="UniProtKB-KW"/>
</dbReference>
<dbReference type="REBASE" id="288605">
    <property type="entry name" value="S1.Mch10485I"/>
</dbReference>
<proteinExistence type="predicted"/>
<dbReference type="Gene3D" id="3.90.220.20">
    <property type="entry name" value="DNA methylase specificity domains"/>
    <property type="match status" value="2"/>
</dbReference>
<keyword evidence="4" id="KW-1185">Reference proteome</keyword>
<evidence type="ECO:0000256" key="2">
    <source>
        <dbReference type="ARBA" id="ARBA00023125"/>
    </source>
</evidence>
<dbReference type="InterPro" id="IPR052021">
    <property type="entry name" value="Type-I_RS_S_subunit"/>
</dbReference>
<sequence length="395" mass="43407">MGFTSRRIDEAGAIFDGPHATPGRRDTGRKYFLNIASLDNGRLDLGQSDFVDDDDFKKWTRRVQPQEGDLLFSYETRLGEAALMPAGVEACLGRRMGLIRPDHEVVRPRFLLYYWLSPEFKELIRENSVHGATVSRIPLNQLGSWIVNLPDLPTQCAVSDVLGALDDKIAANRQVIDASQALSAAAVSATRWPTRPVPLGDITTSLVRGAAPKYSDTGYVVLNQKCVRNGLVDVTLARTTSTLPTVPTKVLRQNDVLVNSTGQGTLGRTSRWIRSDAEVTADSHISIVRFDSSLADEVFAGTVLTGMERDIESLAEGSTGQTELRRDLLATLELRLPDIDTQRRIGGIVSAMSDAINARQDENQVLARTRDELLPLLMNGKITVKQAEAKVEKVL</sequence>